<evidence type="ECO:0000256" key="12">
    <source>
        <dbReference type="SAM" id="SignalP"/>
    </source>
</evidence>
<dbReference type="AlphaFoldDB" id="A0A1S3K5H4"/>
<dbReference type="PANTHER" id="PTHR24365">
    <property type="entry name" value="TOLL-LIKE RECEPTOR"/>
    <property type="match status" value="1"/>
</dbReference>
<reference evidence="15" key="1">
    <citation type="submission" date="2025-08" db="UniProtKB">
        <authorList>
            <consortium name="RefSeq"/>
        </authorList>
    </citation>
    <scope>IDENTIFICATION</scope>
    <source>
        <tissue evidence="15">Gonads</tissue>
    </source>
</reference>
<dbReference type="Proteomes" id="UP000085678">
    <property type="component" value="Unplaced"/>
</dbReference>
<evidence type="ECO:0000256" key="10">
    <source>
        <dbReference type="ARBA" id="ARBA00023180"/>
    </source>
</evidence>
<name>A0A1S3K5H4_LINAN</name>
<dbReference type="SMART" id="SM00255">
    <property type="entry name" value="TIR"/>
    <property type="match status" value="1"/>
</dbReference>
<evidence type="ECO:0000313" key="15">
    <source>
        <dbReference type="RefSeq" id="XP_013417880.1"/>
    </source>
</evidence>
<dbReference type="Gene3D" id="3.40.50.10140">
    <property type="entry name" value="Toll/interleukin-1 receptor homology (TIR) domain"/>
    <property type="match status" value="1"/>
</dbReference>
<dbReference type="GO" id="GO:0005886">
    <property type="term" value="C:plasma membrane"/>
    <property type="evidence" value="ECO:0007669"/>
    <property type="project" value="TreeGrafter"/>
</dbReference>
<dbReference type="STRING" id="7574.A0A1S3K5H4"/>
<dbReference type="GO" id="GO:0002224">
    <property type="term" value="P:toll-like receptor signaling pathway"/>
    <property type="evidence" value="ECO:0007669"/>
    <property type="project" value="InterPro"/>
</dbReference>
<dbReference type="InterPro" id="IPR000372">
    <property type="entry name" value="LRRNT"/>
</dbReference>
<dbReference type="InterPro" id="IPR032675">
    <property type="entry name" value="LRR_dom_sf"/>
</dbReference>
<dbReference type="PROSITE" id="PS51450">
    <property type="entry name" value="LRR"/>
    <property type="match status" value="1"/>
</dbReference>
<evidence type="ECO:0000256" key="4">
    <source>
        <dbReference type="ARBA" id="ARBA00022692"/>
    </source>
</evidence>
<comment type="subcellular location">
    <subcellularLocation>
        <location evidence="1">Membrane</location>
        <topology evidence="1">Single-pass type I membrane protein</topology>
    </subcellularLocation>
</comment>
<evidence type="ECO:0000256" key="1">
    <source>
        <dbReference type="ARBA" id="ARBA00004479"/>
    </source>
</evidence>
<dbReference type="OrthoDB" id="6148273at2759"/>
<dbReference type="Pfam" id="PF13676">
    <property type="entry name" value="TIR_2"/>
    <property type="match status" value="1"/>
</dbReference>
<keyword evidence="3" id="KW-0433">Leucine-rich repeat</keyword>
<feature type="signal peptide" evidence="12">
    <location>
        <begin position="1"/>
        <end position="28"/>
    </location>
</feature>
<evidence type="ECO:0000256" key="5">
    <source>
        <dbReference type="ARBA" id="ARBA00022729"/>
    </source>
</evidence>
<dbReference type="InterPro" id="IPR035897">
    <property type="entry name" value="Toll_tir_struct_dom_sf"/>
</dbReference>
<dbReference type="PIRSF" id="PIRSF037595">
    <property type="entry name" value="Toll-like_receptor"/>
    <property type="match status" value="1"/>
</dbReference>
<feature type="transmembrane region" description="Helical" evidence="11">
    <location>
        <begin position="701"/>
        <end position="724"/>
    </location>
</feature>
<dbReference type="SMART" id="SM00365">
    <property type="entry name" value="LRR_SD22"/>
    <property type="match status" value="4"/>
</dbReference>
<dbReference type="InterPro" id="IPR001611">
    <property type="entry name" value="Leu-rich_rpt"/>
</dbReference>
<dbReference type="GO" id="GO:0006955">
    <property type="term" value="P:immune response"/>
    <property type="evidence" value="ECO:0007669"/>
    <property type="project" value="InterPro"/>
</dbReference>
<evidence type="ECO:0000256" key="9">
    <source>
        <dbReference type="ARBA" id="ARBA00023170"/>
    </source>
</evidence>
<evidence type="ECO:0000313" key="14">
    <source>
        <dbReference type="Proteomes" id="UP000085678"/>
    </source>
</evidence>
<dbReference type="PANTHER" id="PTHR24365:SF530">
    <property type="entry name" value="MSTPROX-RELATED"/>
    <property type="match status" value="1"/>
</dbReference>
<dbReference type="InterPro" id="IPR017241">
    <property type="entry name" value="Toll-like_receptor"/>
</dbReference>
<dbReference type="Pfam" id="PF13855">
    <property type="entry name" value="LRR_8"/>
    <property type="match status" value="2"/>
</dbReference>
<dbReference type="Gene3D" id="3.80.10.10">
    <property type="entry name" value="Ribonuclease Inhibitor"/>
    <property type="match status" value="4"/>
</dbReference>
<dbReference type="SMART" id="SM00013">
    <property type="entry name" value="LRRNT"/>
    <property type="match status" value="1"/>
</dbReference>
<keyword evidence="7 11" id="KW-1133">Transmembrane helix</keyword>
<dbReference type="PROSITE" id="PS50104">
    <property type="entry name" value="TIR"/>
    <property type="match status" value="1"/>
</dbReference>
<dbReference type="InterPro" id="IPR003591">
    <property type="entry name" value="Leu-rich_rpt_typical-subtyp"/>
</dbReference>
<evidence type="ECO:0000256" key="7">
    <source>
        <dbReference type="ARBA" id="ARBA00022989"/>
    </source>
</evidence>
<accession>A0A1S3K5H4</accession>
<dbReference type="InParanoid" id="A0A1S3K5H4"/>
<keyword evidence="5 12" id="KW-0732">Signal</keyword>
<feature type="chain" id="PRO_5010342640" evidence="12">
    <location>
        <begin position="29"/>
        <end position="875"/>
    </location>
</feature>
<evidence type="ECO:0000256" key="6">
    <source>
        <dbReference type="ARBA" id="ARBA00022737"/>
    </source>
</evidence>
<feature type="domain" description="TIR" evidence="13">
    <location>
        <begin position="748"/>
        <end position="875"/>
    </location>
</feature>
<dbReference type="RefSeq" id="XP_013417880.1">
    <property type="nucleotide sequence ID" value="XM_013562426.1"/>
</dbReference>
<dbReference type="InterPro" id="IPR000157">
    <property type="entry name" value="TIR_dom"/>
</dbReference>
<dbReference type="FunCoup" id="A0A1S3K5H4">
    <property type="interactions" value="11"/>
</dbReference>
<keyword evidence="4 11" id="KW-0812">Transmembrane</keyword>
<dbReference type="GO" id="GO:0004888">
    <property type="term" value="F:transmembrane signaling receptor activity"/>
    <property type="evidence" value="ECO:0007669"/>
    <property type="project" value="InterPro"/>
</dbReference>
<keyword evidence="14" id="KW-1185">Reference proteome</keyword>
<dbReference type="SUPFAM" id="SSF52200">
    <property type="entry name" value="Toll/Interleukin receptor TIR domain"/>
    <property type="match status" value="1"/>
</dbReference>
<keyword evidence="8 11" id="KW-0472">Membrane</keyword>
<evidence type="ECO:0000256" key="11">
    <source>
        <dbReference type="SAM" id="Phobius"/>
    </source>
</evidence>
<dbReference type="SUPFAM" id="SSF52058">
    <property type="entry name" value="L domain-like"/>
    <property type="match status" value="2"/>
</dbReference>
<evidence type="ECO:0000256" key="8">
    <source>
        <dbReference type="ARBA" id="ARBA00023136"/>
    </source>
</evidence>
<protein>
    <submittedName>
        <fullName evidence="15">Toll-like receptor 7</fullName>
    </submittedName>
</protein>
<dbReference type="SMART" id="SM00369">
    <property type="entry name" value="LRR_TYP"/>
    <property type="match status" value="6"/>
</dbReference>
<proteinExistence type="inferred from homology"/>
<evidence type="ECO:0000256" key="2">
    <source>
        <dbReference type="ARBA" id="ARBA00009634"/>
    </source>
</evidence>
<comment type="similarity">
    <text evidence="2">Belongs to the Toll-like receptor family.</text>
</comment>
<evidence type="ECO:0000259" key="13">
    <source>
        <dbReference type="PROSITE" id="PS50104"/>
    </source>
</evidence>
<keyword evidence="6" id="KW-0677">Repeat</keyword>
<dbReference type="GeneID" id="106178985"/>
<evidence type="ECO:0000256" key="3">
    <source>
        <dbReference type="ARBA" id="ARBA00022614"/>
    </source>
</evidence>
<sequence>MYLASGPAGVNICIILFLLISCNSSTSTSSTDDGDSFLRNCPKECRCFSTSPSYHTVDCSGRSIRSIPLGIPRNTTVLDLRNIGLSEIPPFAFSHLKSLKVLYIGGNSITAFNEDSFAGLKVLEHLNLFPTHPGMNIDYTAFPPSLFRDLTSLKTLRIGGKDSGINVQQDYLDRTMSPLHQLEELFLYYAPHGNITLGPGYSNLSSLKTLVFQMHSGPEIQLRKEAFVWLKNCPIEKLAFINCGINRAEPGMLSIFPRLKVLDLECCYFLSSQNVKDFICGLKNTSIETIRMNNIYGMRDNGAVLVSQWTISATTFRCLENTSLKTLELIKNRIEWFDLNNLHYFPNLEYLDLSHNVMIFFPVNGKDNYGVNSASVKFIKIFALLRNLKYARIDNNLRNKNKNPPRCKLTHSFWKGHPSFKLKKGVAGSLNEKYLPSPIAKYFLPASLEFLSMSWWFVLDDKGTADCTLPGSIYFYPNKLRFLRVEGTGSKSISHVVYGLDNLEHFDASHNILSCLPRDFCNGHFPSLRFLNVGDNKLGPLIGEGGIHLVKLPSLEFLDLSVNEIRTIPKNFFEHLVSLQRLVLSGNRLNTVSFSMISFVSVEYIDLSNNKLQAFSSEELETIGKLNSSFTIDLNNNAVNCTRCDGKEFFKWLIFSNITVAFSNNSDCPMNGSKTSLRTTLNGLREKCDVGSQITKAQNQWLFLGISLTNIAGVTCGLIAAYIYRWNIKYRLYLVRRRLRRQGFITTPPGHVYISYDDGDYHWVVNRLLRHLEEENELDVIIDERDFIGGASLAEAIVEAVDNSRKTILVLSENFVLNSWCEFEFQMSLARGYNTVIPVMFQTVPFDTMTKSLRKFIKARGYVKWTDVSRMPFLT</sequence>
<keyword evidence="9" id="KW-0675">Receptor</keyword>
<gene>
    <name evidence="15" type="primary">LOC106178985</name>
</gene>
<organism evidence="14 15">
    <name type="scientific">Lingula anatina</name>
    <name type="common">Brachiopod</name>
    <name type="synonym">Lingula unguis</name>
    <dbReference type="NCBI Taxonomy" id="7574"/>
    <lineage>
        <taxon>Eukaryota</taxon>
        <taxon>Metazoa</taxon>
        <taxon>Spiralia</taxon>
        <taxon>Lophotrochozoa</taxon>
        <taxon>Brachiopoda</taxon>
        <taxon>Linguliformea</taxon>
        <taxon>Lingulata</taxon>
        <taxon>Lingulida</taxon>
        <taxon>Linguloidea</taxon>
        <taxon>Lingulidae</taxon>
        <taxon>Lingula</taxon>
    </lineage>
</organism>
<keyword evidence="10" id="KW-0325">Glycoprotein</keyword>
<dbReference type="KEGG" id="lak:106178985"/>